<reference evidence="3" key="1">
    <citation type="journal article" date="2019" name="Int. J. Syst. Evol. Microbiol.">
        <title>The Global Catalogue of Microorganisms (GCM) 10K type strain sequencing project: providing services to taxonomists for standard genome sequencing and annotation.</title>
        <authorList>
            <consortium name="The Broad Institute Genomics Platform"/>
            <consortium name="The Broad Institute Genome Sequencing Center for Infectious Disease"/>
            <person name="Wu L."/>
            <person name="Ma J."/>
        </authorList>
    </citation>
    <scope>NUCLEOTIDE SEQUENCE [LARGE SCALE GENOMIC DNA]</scope>
    <source>
        <strain evidence="3">JCM 3115</strain>
    </source>
</reference>
<feature type="region of interest" description="Disordered" evidence="1">
    <location>
        <begin position="1"/>
        <end position="98"/>
    </location>
</feature>
<protein>
    <submittedName>
        <fullName evidence="2">Uncharacterized protein</fullName>
    </submittedName>
</protein>
<dbReference type="EMBL" id="BMQJ01000016">
    <property type="protein sequence ID" value="GGQ19981.1"/>
    <property type="molecule type" value="Genomic_DNA"/>
</dbReference>
<keyword evidence="3" id="KW-1185">Reference proteome</keyword>
<gene>
    <name evidence="2" type="ORF">GCM10010140_57980</name>
</gene>
<feature type="compositionally biased region" description="Basic residues" evidence="1">
    <location>
        <begin position="21"/>
        <end position="30"/>
    </location>
</feature>
<accession>A0ABQ2R9W3</accession>
<organism evidence="2 3">
    <name type="scientific">Streptosporangium pseudovulgare</name>
    <dbReference type="NCBI Taxonomy" id="35765"/>
    <lineage>
        <taxon>Bacteria</taxon>
        <taxon>Bacillati</taxon>
        <taxon>Actinomycetota</taxon>
        <taxon>Actinomycetes</taxon>
        <taxon>Streptosporangiales</taxon>
        <taxon>Streptosporangiaceae</taxon>
        <taxon>Streptosporangium</taxon>
    </lineage>
</organism>
<sequence length="98" mass="10164">MPSLGSVSGALPPAPIACGVRRSRRHTGRGRLHDNATARSPARQGAMPAQPSADADRSHRRRPTEARPAAGLPGAHDDALIGHASHQVIGTGVRDGRT</sequence>
<proteinExistence type="predicted"/>
<comment type="caution">
    <text evidence="2">The sequence shown here is derived from an EMBL/GenBank/DDBJ whole genome shotgun (WGS) entry which is preliminary data.</text>
</comment>
<name>A0ABQ2R9W3_9ACTN</name>
<evidence type="ECO:0000313" key="2">
    <source>
        <dbReference type="EMBL" id="GGQ19981.1"/>
    </source>
</evidence>
<dbReference type="Proteomes" id="UP000611554">
    <property type="component" value="Unassembled WGS sequence"/>
</dbReference>
<evidence type="ECO:0000313" key="3">
    <source>
        <dbReference type="Proteomes" id="UP000611554"/>
    </source>
</evidence>
<evidence type="ECO:0000256" key="1">
    <source>
        <dbReference type="SAM" id="MobiDB-lite"/>
    </source>
</evidence>